<sequence>MNNKNKKEFKLLEKQKITPRNQTLDRFLMPVNRNQNQNQNYNQNQNQNQNQNTQFLNLNQNQNQNQNQNHNQNTQILNLNLNHNTQFLNQNHNQNQNYNQNTQILNLNLNHNHNHKHKHNKRKHQYQQIQISPKKSKNTTFINLPWNKKNKIEINNKKIPKWTFMKECWKEVKTPKDFMLSILNFHPEYKEKWNLFGLHQFFKRYQKKQENEIFMKETFTKIVSLAQKKVIKEPIKLMKQNQESSFTLTQEQVACLMANAFLCTFKPRKWAHPNDPNALASINFIDLYNESQNTFLVAQKIKALIHYLLRVNEHKNYSNIVFTKKVLHQFPKWEDSDFPILFVRISLDKNIEDFPKENHAHVDFANKFIGGGVLNHGIVQEEILFITQPELIISRLFIPELLPNEALIIQGTEKFSTYSGYGNTFKSILNFKDQTEIDKKTNIRKNTIIAIDALKFGYNQSQFEKNQILRELNKAFCGFNFQIEGVETIVTGHWGCGVFGGNKDLKAILQLMAASQAQKKIIYCTFNDVHFSQRFQKVLDLIYQKNLKVGDLWKLLVLYHESKFESKIQFFDFLLEINQIDMK</sequence>
<evidence type="ECO:0000259" key="7">
    <source>
        <dbReference type="Pfam" id="PF20811"/>
    </source>
</evidence>
<name>A0A9Q0LB27_ANAIG</name>
<evidence type="ECO:0000259" key="6">
    <source>
        <dbReference type="Pfam" id="PF05028"/>
    </source>
</evidence>
<dbReference type="PANTHER" id="PTHR12837">
    <property type="entry name" value="POLY ADP-RIBOSE GLYCOHYDROLASE"/>
    <property type="match status" value="1"/>
</dbReference>
<evidence type="ECO:0000256" key="4">
    <source>
        <dbReference type="PIRSR" id="PIRSR607724-1"/>
    </source>
</evidence>
<dbReference type="OrthoDB" id="1937899at2759"/>
<dbReference type="Pfam" id="PF20811">
    <property type="entry name" value="PARG_cat_N"/>
    <property type="match status" value="1"/>
</dbReference>
<evidence type="ECO:0000313" key="8">
    <source>
        <dbReference type="EMBL" id="KAJ5069607.1"/>
    </source>
</evidence>
<feature type="active site" evidence="4">
    <location>
        <position position="382"/>
    </location>
</feature>
<dbReference type="GO" id="GO:0004649">
    <property type="term" value="F:poly(ADP-ribose) glycohydrolase activity"/>
    <property type="evidence" value="ECO:0007669"/>
    <property type="project" value="UniProtKB-EC"/>
</dbReference>
<dbReference type="GO" id="GO:0009225">
    <property type="term" value="P:nucleotide-sugar metabolic process"/>
    <property type="evidence" value="ECO:0007669"/>
    <property type="project" value="TreeGrafter"/>
</dbReference>
<evidence type="ECO:0000313" key="9">
    <source>
        <dbReference type="Proteomes" id="UP001149090"/>
    </source>
</evidence>
<comment type="caution">
    <text evidence="8">The sequence shown here is derived from an EMBL/GenBank/DDBJ whole genome shotgun (WGS) entry which is preliminary data.</text>
</comment>
<proteinExistence type="inferred from homology"/>
<feature type="binding site" evidence="5">
    <location>
        <position position="366"/>
    </location>
    <ligand>
        <name>substrate</name>
    </ligand>
</feature>
<protein>
    <recommendedName>
        <fullName evidence="2">poly(ADP-ribose) glycohydrolase</fullName>
        <ecNumber evidence="2">3.2.1.143</ecNumber>
    </recommendedName>
</protein>
<reference evidence="8" key="1">
    <citation type="submission" date="2022-10" db="EMBL/GenBank/DDBJ databases">
        <title>Novel sulphate-reducing endosymbionts in the free-living metamonad Anaeramoeba.</title>
        <authorList>
            <person name="Jerlstrom-Hultqvist J."/>
            <person name="Cepicka I."/>
            <person name="Gallot-Lavallee L."/>
            <person name="Salas-Leiva D."/>
            <person name="Curtis B.A."/>
            <person name="Zahonova K."/>
            <person name="Pipaliya S."/>
            <person name="Dacks J."/>
            <person name="Roger A.J."/>
        </authorList>
    </citation>
    <scope>NUCLEOTIDE SEQUENCE</scope>
    <source>
        <strain evidence="8">BMAN</strain>
    </source>
</reference>
<accession>A0A9Q0LB27</accession>
<dbReference type="AlphaFoldDB" id="A0A9Q0LB27"/>
<keyword evidence="9" id="KW-1185">Reference proteome</keyword>
<feature type="binding site" evidence="5">
    <location>
        <position position="380"/>
    </location>
    <ligand>
        <name>substrate</name>
    </ligand>
</feature>
<dbReference type="EMBL" id="JAPDFW010000103">
    <property type="protein sequence ID" value="KAJ5069607.1"/>
    <property type="molecule type" value="Genomic_DNA"/>
</dbReference>
<dbReference type="InterPro" id="IPR046372">
    <property type="entry name" value="PARG_cat_C"/>
</dbReference>
<dbReference type="InterPro" id="IPR007724">
    <property type="entry name" value="Poly_GlycHdrlase"/>
</dbReference>
<dbReference type="Proteomes" id="UP001149090">
    <property type="component" value="Unassembled WGS sequence"/>
</dbReference>
<evidence type="ECO:0000256" key="5">
    <source>
        <dbReference type="PIRSR" id="PIRSR607724-2"/>
    </source>
</evidence>
<gene>
    <name evidence="8" type="ORF">M0811_02177</name>
</gene>
<dbReference type="GO" id="GO:1990966">
    <property type="term" value="P:ATP generation from poly-ADP-D-ribose"/>
    <property type="evidence" value="ECO:0007669"/>
    <property type="project" value="TreeGrafter"/>
</dbReference>
<evidence type="ECO:0000256" key="2">
    <source>
        <dbReference type="ARBA" id="ARBA00012255"/>
    </source>
</evidence>
<organism evidence="8 9">
    <name type="scientific">Anaeramoeba ignava</name>
    <name type="common">Anaerobic marine amoeba</name>
    <dbReference type="NCBI Taxonomy" id="1746090"/>
    <lineage>
        <taxon>Eukaryota</taxon>
        <taxon>Metamonada</taxon>
        <taxon>Anaeramoebidae</taxon>
        <taxon>Anaeramoeba</taxon>
    </lineage>
</organism>
<feature type="active site" evidence="4">
    <location>
        <position position="381"/>
    </location>
</feature>
<dbReference type="InterPro" id="IPR048362">
    <property type="entry name" value="PARG_helical"/>
</dbReference>
<dbReference type="GO" id="GO:0006282">
    <property type="term" value="P:regulation of DNA repair"/>
    <property type="evidence" value="ECO:0007669"/>
    <property type="project" value="InterPro"/>
</dbReference>
<dbReference type="GO" id="GO:0005975">
    <property type="term" value="P:carbohydrate metabolic process"/>
    <property type="evidence" value="ECO:0007669"/>
    <property type="project" value="InterPro"/>
</dbReference>
<evidence type="ECO:0000256" key="1">
    <source>
        <dbReference type="ARBA" id="ARBA00009545"/>
    </source>
</evidence>
<feature type="domain" description="PARG helical" evidence="7">
    <location>
        <begin position="207"/>
        <end position="323"/>
    </location>
</feature>
<dbReference type="EC" id="3.2.1.143" evidence="2"/>
<dbReference type="GO" id="GO:0005634">
    <property type="term" value="C:nucleus"/>
    <property type="evidence" value="ECO:0007669"/>
    <property type="project" value="TreeGrafter"/>
</dbReference>
<dbReference type="Pfam" id="PF05028">
    <property type="entry name" value="PARG_cat_C"/>
    <property type="match status" value="1"/>
</dbReference>
<keyword evidence="3" id="KW-0378">Hydrolase</keyword>
<comment type="similarity">
    <text evidence="1">Belongs to the poly(ADP-ribose) glycohydrolase family.</text>
</comment>
<dbReference type="PANTHER" id="PTHR12837:SF0">
    <property type="entry name" value="POLY(ADP-RIBOSE) GLYCOHYDROLASE"/>
    <property type="match status" value="1"/>
</dbReference>
<feature type="active site" evidence="4">
    <location>
        <position position="363"/>
    </location>
</feature>
<dbReference type="GO" id="GO:0005737">
    <property type="term" value="C:cytoplasm"/>
    <property type="evidence" value="ECO:0007669"/>
    <property type="project" value="TreeGrafter"/>
</dbReference>
<feature type="binding site" evidence="5">
    <location>
        <position position="421"/>
    </location>
    <ligand>
        <name>substrate</name>
    </ligand>
</feature>
<evidence type="ECO:0000256" key="3">
    <source>
        <dbReference type="ARBA" id="ARBA00022801"/>
    </source>
</evidence>
<feature type="domain" description="PARG catalytic Macro" evidence="6">
    <location>
        <begin position="331"/>
        <end position="531"/>
    </location>
</feature>